<comment type="caution">
    <text evidence="2">The sequence shown here is derived from an EMBL/GenBank/DDBJ whole genome shotgun (WGS) entry which is preliminary data.</text>
</comment>
<name>A0AAV4NPA1_9ARAC</name>
<gene>
    <name evidence="2" type="ORF">CDAR_180341</name>
</gene>
<evidence type="ECO:0000313" key="2">
    <source>
        <dbReference type="EMBL" id="GIX86518.1"/>
    </source>
</evidence>
<protein>
    <submittedName>
        <fullName evidence="2">Uncharacterized protein</fullName>
    </submittedName>
</protein>
<dbReference type="AlphaFoldDB" id="A0AAV4NPA1"/>
<proteinExistence type="predicted"/>
<organism evidence="2 3">
    <name type="scientific">Caerostris darwini</name>
    <dbReference type="NCBI Taxonomy" id="1538125"/>
    <lineage>
        <taxon>Eukaryota</taxon>
        <taxon>Metazoa</taxon>
        <taxon>Ecdysozoa</taxon>
        <taxon>Arthropoda</taxon>
        <taxon>Chelicerata</taxon>
        <taxon>Arachnida</taxon>
        <taxon>Araneae</taxon>
        <taxon>Araneomorphae</taxon>
        <taxon>Entelegynae</taxon>
        <taxon>Araneoidea</taxon>
        <taxon>Araneidae</taxon>
        <taxon>Caerostris</taxon>
    </lineage>
</organism>
<accession>A0AAV4NPA1</accession>
<keyword evidence="3" id="KW-1185">Reference proteome</keyword>
<evidence type="ECO:0000256" key="1">
    <source>
        <dbReference type="SAM" id="MobiDB-lite"/>
    </source>
</evidence>
<feature type="region of interest" description="Disordered" evidence="1">
    <location>
        <begin position="1"/>
        <end position="28"/>
    </location>
</feature>
<evidence type="ECO:0000313" key="3">
    <source>
        <dbReference type="Proteomes" id="UP001054837"/>
    </source>
</evidence>
<dbReference type="EMBL" id="BPLQ01001897">
    <property type="protein sequence ID" value="GIX86518.1"/>
    <property type="molecule type" value="Genomic_DNA"/>
</dbReference>
<sequence length="111" mass="12919">MQESPTKQLNRQTSDAFSQSSSHQPGNWYSPQAIVLRFRSPITYFVKNDGSVVNAQELHNVDFEAGKRYITQRWHVYVGAIHCRVVMGFRHVYWHSGWLPVIDNFTCSDME</sequence>
<dbReference type="Proteomes" id="UP001054837">
    <property type="component" value="Unassembled WGS sequence"/>
</dbReference>
<reference evidence="2 3" key="1">
    <citation type="submission" date="2021-06" db="EMBL/GenBank/DDBJ databases">
        <title>Caerostris darwini draft genome.</title>
        <authorList>
            <person name="Kono N."/>
            <person name="Arakawa K."/>
        </authorList>
    </citation>
    <scope>NUCLEOTIDE SEQUENCE [LARGE SCALE GENOMIC DNA]</scope>
</reference>